<dbReference type="InterPro" id="IPR011009">
    <property type="entry name" value="Kinase-like_dom_sf"/>
</dbReference>
<feature type="transmembrane region" description="Helical" evidence="10">
    <location>
        <begin position="337"/>
        <end position="357"/>
    </location>
</feature>
<dbReference type="SMART" id="SM00220">
    <property type="entry name" value="S_TKc"/>
    <property type="match status" value="1"/>
</dbReference>
<dbReference type="CDD" id="cd06577">
    <property type="entry name" value="PASTA_pknB"/>
    <property type="match status" value="1"/>
</dbReference>
<keyword evidence="2" id="KW-0723">Serine/threonine-protein kinase</keyword>
<dbReference type="Pfam" id="PF03793">
    <property type="entry name" value="PASTA"/>
    <property type="match status" value="1"/>
</dbReference>
<dbReference type="SMART" id="SM00740">
    <property type="entry name" value="PASTA"/>
    <property type="match status" value="1"/>
</dbReference>
<evidence type="ECO:0000313" key="14">
    <source>
        <dbReference type="Proteomes" id="UP000824633"/>
    </source>
</evidence>
<dbReference type="EMBL" id="AP024849">
    <property type="protein sequence ID" value="BCZ45479.1"/>
    <property type="molecule type" value="Genomic_DNA"/>
</dbReference>
<organism evidence="13 14">
    <name type="scientific">Clostridium gelidum</name>
    <dbReference type="NCBI Taxonomy" id="704125"/>
    <lineage>
        <taxon>Bacteria</taxon>
        <taxon>Bacillati</taxon>
        <taxon>Bacillota</taxon>
        <taxon>Clostridia</taxon>
        <taxon>Eubacteriales</taxon>
        <taxon>Clostridiaceae</taxon>
        <taxon>Clostridium</taxon>
    </lineage>
</organism>
<dbReference type="SUPFAM" id="SSF56112">
    <property type="entry name" value="Protein kinase-like (PK-like)"/>
    <property type="match status" value="1"/>
</dbReference>
<evidence type="ECO:0000313" key="13">
    <source>
        <dbReference type="EMBL" id="BCZ45479.1"/>
    </source>
</evidence>
<comment type="catalytic activity">
    <reaction evidence="7">
        <text>L-threonyl-[protein] + ATP = O-phospho-L-threonyl-[protein] + ADP + H(+)</text>
        <dbReference type="Rhea" id="RHEA:46608"/>
        <dbReference type="Rhea" id="RHEA-COMP:11060"/>
        <dbReference type="Rhea" id="RHEA-COMP:11605"/>
        <dbReference type="ChEBI" id="CHEBI:15378"/>
        <dbReference type="ChEBI" id="CHEBI:30013"/>
        <dbReference type="ChEBI" id="CHEBI:30616"/>
        <dbReference type="ChEBI" id="CHEBI:61977"/>
        <dbReference type="ChEBI" id="CHEBI:456216"/>
        <dbReference type="EC" id="2.7.11.1"/>
    </reaction>
</comment>
<accession>A0ABM7T0R4</accession>
<keyword evidence="5" id="KW-0418">Kinase</keyword>
<dbReference type="Proteomes" id="UP000824633">
    <property type="component" value="Chromosome"/>
</dbReference>
<evidence type="ECO:0000259" key="12">
    <source>
        <dbReference type="PROSITE" id="PS51178"/>
    </source>
</evidence>
<evidence type="ECO:0000259" key="11">
    <source>
        <dbReference type="PROSITE" id="PS50011"/>
    </source>
</evidence>
<dbReference type="RefSeq" id="WP_224037075.1">
    <property type="nucleotide sequence ID" value="NZ_AP024849.1"/>
</dbReference>
<keyword evidence="10" id="KW-0812">Transmembrane</keyword>
<dbReference type="CDD" id="cd14014">
    <property type="entry name" value="STKc_PknB_like"/>
    <property type="match status" value="1"/>
</dbReference>
<protein>
    <recommendedName>
        <fullName evidence="1">non-specific serine/threonine protein kinase</fullName>
        <ecNumber evidence="1">2.7.11.1</ecNumber>
    </recommendedName>
</protein>
<evidence type="ECO:0000256" key="5">
    <source>
        <dbReference type="ARBA" id="ARBA00022777"/>
    </source>
</evidence>
<proteinExistence type="predicted"/>
<keyword evidence="10" id="KW-1133">Transmembrane helix</keyword>
<evidence type="ECO:0000256" key="7">
    <source>
        <dbReference type="ARBA" id="ARBA00047899"/>
    </source>
</evidence>
<dbReference type="InterPro" id="IPR017441">
    <property type="entry name" value="Protein_kinase_ATP_BS"/>
</dbReference>
<keyword evidence="4 9" id="KW-0547">Nucleotide-binding</keyword>
<dbReference type="PANTHER" id="PTHR43289">
    <property type="entry name" value="MITOGEN-ACTIVATED PROTEIN KINASE KINASE KINASE 20-RELATED"/>
    <property type="match status" value="1"/>
</dbReference>
<comment type="catalytic activity">
    <reaction evidence="8">
        <text>L-seryl-[protein] + ATP = O-phospho-L-seryl-[protein] + ADP + H(+)</text>
        <dbReference type="Rhea" id="RHEA:17989"/>
        <dbReference type="Rhea" id="RHEA-COMP:9863"/>
        <dbReference type="Rhea" id="RHEA-COMP:11604"/>
        <dbReference type="ChEBI" id="CHEBI:15378"/>
        <dbReference type="ChEBI" id="CHEBI:29999"/>
        <dbReference type="ChEBI" id="CHEBI:30616"/>
        <dbReference type="ChEBI" id="CHEBI:83421"/>
        <dbReference type="ChEBI" id="CHEBI:456216"/>
        <dbReference type="EC" id="2.7.11.1"/>
    </reaction>
</comment>
<dbReference type="InterPro" id="IPR000719">
    <property type="entry name" value="Prot_kinase_dom"/>
</dbReference>
<dbReference type="Gene3D" id="1.10.510.10">
    <property type="entry name" value="Transferase(Phosphotransferase) domain 1"/>
    <property type="match status" value="1"/>
</dbReference>
<evidence type="ECO:0000256" key="3">
    <source>
        <dbReference type="ARBA" id="ARBA00022679"/>
    </source>
</evidence>
<dbReference type="PROSITE" id="PS00107">
    <property type="entry name" value="PROTEIN_KINASE_ATP"/>
    <property type="match status" value="1"/>
</dbReference>
<sequence length="475" mass="52359">MIGKLLLNRYELLEKIGEGGMGIVYKAKCHLLNRFVAIKILKSELSNDECFVARFKLEANSAASLSHANIVNVHDVGSENNINFIVMEYINGKTLKQVIKESGRLSSLKTLEISLQIVKALECAHKNNIIHRDIKPDNILITEDNIVKVADFGIAKVVDSATISNSNMVIGSVHYFSPEQAKGISVDFRTDIYSLGIVMYEMVTGQVPYNAEISVSIAIMHIQKPIIPPNEVITNIPEDINQVILKALEKEPINRYQTATEMAEILKALNEDFNLKVKLHNRSLEATMVMMTEPVVSDTKIDSTTVMSQVADPKNPIIKKDRTVLLKNKNTSNNKKIMLIVGSIILVMIIGVFGKYLSIGPSTNIEKPIAETAVPEVSVQLPEPENKLVPSLIGMTQDIATNTIINNGFSLGNISNDYSNSIPKGSIISQSPMVNTSYEKNSKIDLVISQGQKVVPAAPQIKGNKQKENKGKNNR</sequence>
<feature type="domain" description="Protein kinase" evidence="11">
    <location>
        <begin position="10"/>
        <end position="269"/>
    </location>
</feature>
<dbReference type="PROSITE" id="PS00108">
    <property type="entry name" value="PROTEIN_KINASE_ST"/>
    <property type="match status" value="1"/>
</dbReference>
<gene>
    <name evidence="13" type="ORF">psyc5s11_15460</name>
</gene>
<keyword evidence="3" id="KW-0808">Transferase</keyword>
<evidence type="ECO:0000256" key="2">
    <source>
        <dbReference type="ARBA" id="ARBA00022527"/>
    </source>
</evidence>
<evidence type="ECO:0000256" key="6">
    <source>
        <dbReference type="ARBA" id="ARBA00022840"/>
    </source>
</evidence>
<dbReference type="EC" id="2.7.11.1" evidence="1"/>
<dbReference type="Gene3D" id="3.30.10.20">
    <property type="match status" value="1"/>
</dbReference>
<keyword evidence="6 9" id="KW-0067">ATP-binding</keyword>
<dbReference type="PROSITE" id="PS50011">
    <property type="entry name" value="PROTEIN_KINASE_DOM"/>
    <property type="match status" value="1"/>
</dbReference>
<dbReference type="Pfam" id="PF00069">
    <property type="entry name" value="Pkinase"/>
    <property type="match status" value="1"/>
</dbReference>
<dbReference type="InterPro" id="IPR005543">
    <property type="entry name" value="PASTA_dom"/>
</dbReference>
<evidence type="ECO:0000256" key="10">
    <source>
        <dbReference type="SAM" id="Phobius"/>
    </source>
</evidence>
<evidence type="ECO:0000256" key="9">
    <source>
        <dbReference type="PROSITE-ProRule" id="PRU10141"/>
    </source>
</evidence>
<dbReference type="Gene3D" id="3.30.200.20">
    <property type="entry name" value="Phosphorylase Kinase, domain 1"/>
    <property type="match status" value="1"/>
</dbReference>
<dbReference type="PROSITE" id="PS51178">
    <property type="entry name" value="PASTA"/>
    <property type="match status" value="1"/>
</dbReference>
<dbReference type="PANTHER" id="PTHR43289:SF34">
    <property type="entry name" value="SERINE_THREONINE-PROTEIN KINASE YBDM-RELATED"/>
    <property type="match status" value="1"/>
</dbReference>
<keyword evidence="10" id="KW-0472">Membrane</keyword>
<dbReference type="NCBIfam" id="NF033483">
    <property type="entry name" value="PknB_PASTA_kin"/>
    <property type="match status" value="1"/>
</dbReference>
<name>A0ABM7T0R4_9CLOT</name>
<keyword evidence="14" id="KW-1185">Reference proteome</keyword>
<evidence type="ECO:0000256" key="1">
    <source>
        <dbReference type="ARBA" id="ARBA00012513"/>
    </source>
</evidence>
<reference evidence="14" key="1">
    <citation type="submission" date="2021-07" db="EMBL/GenBank/DDBJ databases">
        <title>Complete genome sequencing of a Clostridium isolate.</title>
        <authorList>
            <person name="Ueki A."/>
            <person name="Tonouchi A."/>
        </authorList>
    </citation>
    <scope>NUCLEOTIDE SEQUENCE [LARGE SCALE GENOMIC DNA]</scope>
    <source>
        <strain evidence="14">C5S11</strain>
    </source>
</reference>
<feature type="domain" description="PASTA" evidence="12">
    <location>
        <begin position="383"/>
        <end position="450"/>
    </location>
</feature>
<evidence type="ECO:0000256" key="8">
    <source>
        <dbReference type="ARBA" id="ARBA00048679"/>
    </source>
</evidence>
<dbReference type="InterPro" id="IPR008271">
    <property type="entry name" value="Ser/Thr_kinase_AS"/>
</dbReference>
<evidence type="ECO:0000256" key="4">
    <source>
        <dbReference type="ARBA" id="ARBA00022741"/>
    </source>
</evidence>
<feature type="binding site" evidence="9">
    <location>
        <position position="39"/>
    </location>
    <ligand>
        <name>ATP</name>
        <dbReference type="ChEBI" id="CHEBI:30616"/>
    </ligand>
</feature>